<keyword evidence="2" id="KW-0812">Transmembrane</keyword>
<evidence type="ECO:0000256" key="2">
    <source>
        <dbReference type="SAM" id="Phobius"/>
    </source>
</evidence>
<keyword evidence="1" id="KW-0560">Oxidoreductase</keyword>
<keyword evidence="2" id="KW-0472">Membrane</keyword>
<dbReference type="InterPro" id="IPR036396">
    <property type="entry name" value="Cyt_P450_sf"/>
</dbReference>
<dbReference type="GO" id="GO:0004497">
    <property type="term" value="F:monooxygenase activity"/>
    <property type="evidence" value="ECO:0007669"/>
    <property type="project" value="UniProtKB-KW"/>
</dbReference>
<name>A0AAJ7P940_9ACAR</name>
<evidence type="ECO:0000256" key="1">
    <source>
        <dbReference type="ARBA" id="ARBA00023033"/>
    </source>
</evidence>
<proteinExistence type="predicted"/>
<reference evidence="4" key="1">
    <citation type="submission" date="2025-08" db="UniProtKB">
        <authorList>
            <consortium name="RefSeq"/>
        </authorList>
    </citation>
    <scope>IDENTIFICATION</scope>
</reference>
<dbReference type="KEGG" id="goe:100908117"/>
<dbReference type="Gene3D" id="1.10.630.10">
    <property type="entry name" value="Cytochrome P450"/>
    <property type="match status" value="1"/>
</dbReference>
<accession>A0AAJ7P940</accession>
<dbReference type="GO" id="GO:0020037">
    <property type="term" value="F:heme binding"/>
    <property type="evidence" value="ECO:0007669"/>
    <property type="project" value="InterPro"/>
</dbReference>
<dbReference type="SUPFAM" id="SSF48264">
    <property type="entry name" value="Cytochrome P450"/>
    <property type="match status" value="1"/>
</dbReference>
<dbReference type="GeneID" id="100908117"/>
<protein>
    <submittedName>
        <fullName evidence="4">Uncharacterized protein LOC100908117</fullName>
    </submittedName>
</protein>
<sequence>MEWWQIVALAALVDFVYFKLSYSRPGGPPLYYGLPFIGYGFILFLPKSWLRKVVDKYLEAAPDVVIVRMPFVFVVIKNDVVKEIQQNPDCLPRPRLNYTDVVSWFVTGTYDMSFCDGLRTSKTDQWQISRKLGIASLYAGPKSKMAQKMGDTADAFLKKIEKHEGTDWDPKLPMMTSKYQEVINLFFGALFKEEDLHQYVPGVIIGAHMGLFLAFFFKFFPMGLFLALNKPINFS</sequence>
<organism evidence="3 4">
    <name type="scientific">Galendromus occidentalis</name>
    <name type="common">western predatory mite</name>
    <dbReference type="NCBI Taxonomy" id="34638"/>
    <lineage>
        <taxon>Eukaryota</taxon>
        <taxon>Metazoa</taxon>
        <taxon>Ecdysozoa</taxon>
        <taxon>Arthropoda</taxon>
        <taxon>Chelicerata</taxon>
        <taxon>Arachnida</taxon>
        <taxon>Acari</taxon>
        <taxon>Parasitiformes</taxon>
        <taxon>Mesostigmata</taxon>
        <taxon>Gamasina</taxon>
        <taxon>Phytoseioidea</taxon>
        <taxon>Phytoseiidae</taxon>
        <taxon>Typhlodrominae</taxon>
        <taxon>Galendromus</taxon>
    </lineage>
</organism>
<keyword evidence="1" id="KW-0503">Monooxygenase</keyword>
<dbReference type="RefSeq" id="XP_018493832.1">
    <property type="nucleotide sequence ID" value="XM_018638316.1"/>
</dbReference>
<evidence type="ECO:0000313" key="4">
    <source>
        <dbReference type="RefSeq" id="XP_018493832.1"/>
    </source>
</evidence>
<feature type="transmembrane region" description="Helical" evidence="2">
    <location>
        <begin position="199"/>
        <end position="220"/>
    </location>
</feature>
<dbReference type="GO" id="GO:0016705">
    <property type="term" value="F:oxidoreductase activity, acting on paired donors, with incorporation or reduction of molecular oxygen"/>
    <property type="evidence" value="ECO:0007669"/>
    <property type="project" value="InterPro"/>
</dbReference>
<feature type="transmembrane region" description="Helical" evidence="2">
    <location>
        <begin position="29"/>
        <end position="46"/>
    </location>
</feature>
<keyword evidence="3" id="KW-1185">Reference proteome</keyword>
<gene>
    <name evidence="4" type="primary">LOC100908117</name>
</gene>
<keyword evidence="2" id="KW-1133">Transmembrane helix</keyword>
<dbReference type="AlphaFoldDB" id="A0AAJ7P940"/>
<dbReference type="Proteomes" id="UP000694867">
    <property type="component" value="Unplaced"/>
</dbReference>
<dbReference type="GO" id="GO:0005506">
    <property type="term" value="F:iron ion binding"/>
    <property type="evidence" value="ECO:0007669"/>
    <property type="project" value="InterPro"/>
</dbReference>
<evidence type="ECO:0000313" key="3">
    <source>
        <dbReference type="Proteomes" id="UP000694867"/>
    </source>
</evidence>